<protein>
    <submittedName>
        <fullName evidence="1">Uncharacterized protein</fullName>
    </submittedName>
</protein>
<feature type="non-terminal residue" evidence="1">
    <location>
        <position position="245"/>
    </location>
</feature>
<sequence length="245" mass="28240">RVAHLLLLGAGFTRNWDGWLAGELADDLISRLADNRDLCKRLTDNPNFEEVLGDLQREWHHHQQPAHRERLNLMEHAVRASFDDMNAMLADRPGLEFQGNGPNFVQRSITSFLARFDAIFTLNQDLLLELFYVPHDPRISVQYPGMALPPNFWNLRPEEKLAADWRPRPDAEYRVEHQGQPVFKLHGSVNWRSEDGNELLVMGTRKVEAIAGSALLTRYDAEFRARLRERGSRLMTIGYGFGDEH</sequence>
<dbReference type="AlphaFoldDB" id="B9TF07"/>
<evidence type="ECO:0000313" key="2">
    <source>
        <dbReference type="Proteomes" id="UP000008311"/>
    </source>
</evidence>
<reference evidence="2" key="1">
    <citation type="journal article" date="2010" name="Nat. Biotechnol.">
        <title>Draft genome sequence of the oilseed species Ricinus communis.</title>
        <authorList>
            <person name="Chan A.P."/>
            <person name="Crabtree J."/>
            <person name="Zhao Q."/>
            <person name="Lorenzi H."/>
            <person name="Orvis J."/>
            <person name="Puiu D."/>
            <person name="Melake-Berhan A."/>
            <person name="Jones K.M."/>
            <person name="Redman J."/>
            <person name="Chen G."/>
            <person name="Cahoon E.B."/>
            <person name="Gedil M."/>
            <person name="Stanke M."/>
            <person name="Haas B.J."/>
            <person name="Wortman J.R."/>
            <person name="Fraser-Liggett C.M."/>
            <person name="Ravel J."/>
            <person name="Rabinowicz P.D."/>
        </authorList>
    </citation>
    <scope>NUCLEOTIDE SEQUENCE [LARGE SCALE GENOMIC DNA]</scope>
    <source>
        <strain evidence="2">cv. Hale</strain>
    </source>
</reference>
<accession>B9TF07</accession>
<keyword evidence="2" id="KW-1185">Reference proteome</keyword>
<dbReference type="EMBL" id="EQ979427">
    <property type="protein sequence ID" value="EEF25557.1"/>
    <property type="molecule type" value="Genomic_DNA"/>
</dbReference>
<gene>
    <name evidence="1" type="ORF">RCOM_2111850</name>
</gene>
<feature type="non-terminal residue" evidence="1">
    <location>
        <position position="1"/>
    </location>
</feature>
<proteinExistence type="predicted"/>
<dbReference type="Pfam" id="PF13289">
    <property type="entry name" value="SIR2_2"/>
    <property type="match status" value="1"/>
</dbReference>
<dbReference type="InParanoid" id="B9TF07"/>
<evidence type="ECO:0000313" key="1">
    <source>
        <dbReference type="EMBL" id="EEF25557.1"/>
    </source>
</evidence>
<organism evidence="1 2">
    <name type="scientific">Ricinus communis</name>
    <name type="common">Castor bean</name>
    <dbReference type="NCBI Taxonomy" id="3988"/>
    <lineage>
        <taxon>Eukaryota</taxon>
        <taxon>Viridiplantae</taxon>
        <taxon>Streptophyta</taxon>
        <taxon>Embryophyta</taxon>
        <taxon>Tracheophyta</taxon>
        <taxon>Spermatophyta</taxon>
        <taxon>Magnoliopsida</taxon>
        <taxon>eudicotyledons</taxon>
        <taxon>Gunneridae</taxon>
        <taxon>Pentapetalae</taxon>
        <taxon>rosids</taxon>
        <taxon>fabids</taxon>
        <taxon>Malpighiales</taxon>
        <taxon>Euphorbiaceae</taxon>
        <taxon>Acalyphoideae</taxon>
        <taxon>Acalypheae</taxon>
        <taxon>Ricinus</taxon>
    </lineage>
</organism>
<name>B9TF07_RICCO</name>
<dbReference type="Proteomes" id="UP000008311">
    <property type="component" value="Unassembled WGS sequence"/>
</dbReference>